<dbReference type="CDD" id="cd01389">
    <property type="entry name" value="HMG-box_ROX1-like"/>
    <property type="match status" value="1"/>
</dbReference>
<dbReference type="PROSITE" id="PS50118">
    <property type="entry name" value="HMG_BOX_2"/>
    <property type="match status" value="1"/>
</dbReference>
<keyword evidence="6" id="KW-1185">Reference proteome</keyword>
<feature type="domain" description="HMG box" evidence="4">
    <location>
        <begin position="25"/>
        <end position="93"/>
    </location>
</feature>
<feature type="non-terminal residue" evidence="5">
    <location>
        <position position="141"/>
    </location>
</feature>
<accession>A0A1X2IMW0</accession>
<dbReference type="STRING" id="90262.A0A1X2IMW0"/>
<name>A0A1X2IMW0_9FUNG</name>
<dbReference type="InterPro" id="IPR009071">
    <property type="entry name" value="HMG_box_dom"/>
</dbReference>
<dbReference type="Gene3D" id="1.10.30.10">
    <property type="entry name" value="High mobility group box domain"/>
    <property type="match status" value="1"/>
</dbReference>
<proteinExistence type="predicted"/>
<dbReference type="SMART" id="SM00398">
    <property type="entry name" value="HMG"/>
    <property type="match status" value="1"/>
</dbReference>
<evidence type="ECO:0000313" key="5">
    <source>
        <dbReference type="EMBL" id="ORZ19362.1"/>
    </source>
</evidence>
<keyword evidence="1 3" id="KW-0238">DNA-binding</keyword>
<dbReference type="EMBL" id="MCGE01000007">
    <property type="protein sequence ID" value="ORZ19362.1"/>
    <property type="molecule type" value="Genomic_DNA"/>
</dbReference>
<dbReference type="GO" id="GO:0000978">
    <property type="term" value="F:RNA polymerase II cis-regulatory region sequence-specific DNA binding"/>
    <property type="evidence" value="ECO:0007669"/>
    <property type="project" value="TreeGrafter"/>
</dbReference>
<comment type="caution">
    <text evidence="5">The sequence shown here is derived from an EMBL/GenBank/DDBJ whole genome shotgun (WGS) entry which is preliminary data.</text>
</comment>
<evidence type="ECO:0000256" key="1">
    <source>
        <dbReference type="ARBA" id="ARBA00023125"/>
    </source>
</evidence>
<keyword evidence="2" id="KW-0804">Transcription</keyword>
<dbReference type="GO" id="GO:0030154">
    <property type="term" value="P:cell differentiation"/>
    <property type="evidence" value="ECO:0007669"/>
    <property type="project" value="TreeGrafter"/>
</dbReference>
<protein>
    <submittedName>
        <fullName evidence="5">High mobility group box domain-containing protein</fullName>
    </submittedName>
</protein>
<keyword evidence="3" id="KW-0539">Nucleus</keyword>
<dbReference type="Pfam" id="PF00505">
    <property type="entry name" value="HMG_box"/>
    <property type="match status" value="1"/>
</dbReference>
<evidence type="ECO:0000259" key="4">
    <source>
        <dbReference type="PROSITE" id="PS50118"/>
    </source>
</evidence>
<evidence type="ECO:0000256" key="2">
    <source>
        <dbReference type="ARBA" id="ARBA00023163"/>
    </source>
</evidence>
<dbReference type="SUPFAM" id="SSF47095">
    <property type="entry name" value="HMG-box"/>
    <property type="match status" value="1"/>
</dbReference>
<feature type="DNA-binding region" description="HMG box" evidence="3">
    <location>
        <begin position="25"/>
        <end position="93"/>
    </location>
</feature>
<evidence type="ECO:0000313" key="6">
    <source>
        <dbReference type="Proteomes" id="UP000193560"/>
    </source>
</evidence>
<dbReference type="OrthoDB" id="6247875at2759"/>
<dbReference type="AlphaFoldDB" id="A0A1X2IMW0"/>
<dbReference type="GO" id="GO:0005634">
    <property type="term" value="C:nucleus"/>
    <property type="evidence" value="ECO:0007669"/>
    <property type="project" value="UniProtKB-UniRule"/>
</dbReference>
<dbReference type="Proteomes" id="UP000193560">
    <property type="component" value="Unassembled WGS sequence"/>
</dbReference>
<dbReference type="PANTHER" id="PTHR10270">
    <property type="entry name" value="SOX TRANSCRIPTION FACTOR"/>
    <property type="match status" value="1"/>
</dbReference>
<dbReference type="PANTHER" id="PTHR10270:SF161">
    <property type="entry name" value="SEX-DETERMINING REGION Y PROTEIN"/>
    <property type="match status" value="1"/>
</dbReference>
<reference evidence="5 6" key="1">
    <citation type="submission" date="2016-07" db="EMBL/GenBank/DDBJ databases">
        <title>Pervasive Adenine N6-methylation of Active Genes in Fungi.</title>
        <authorList>
            <consortium name="DOE Joint Genome Institute"/>
            <person name="Mondo S.J."/>
            <person name="Dannebaum R.O."/>
            <person name="Kuo R.C."/>
            <person name="Labutti K."/>
            <person name="Haridas S."/>
            <person name="Kuo A."/>
            <person name="Salamov A."/>
            <person name="Ahrendt S.R."/>
            <person name="Lipzen A."/>
            <person name="Sullivan W."/>
            <person name="Andreopoulos W.B."/>
            <person name="Clum A."/>
            <person name="Lindquist E."/>
            <person name="Daum C."/>
            <person name="Ramamoorthy G.K."/>
            <person name="Gryganskyi A."/>
            <person name="Culley D."/>
            <person name="Magnuson J.K."/>
            <person name="James T.Y."/>
            <person name="O'Malley M.A."/>
            <person name="Stajich J.E."/>
            <person name="Spatafora J.W."/>
            <person name="Visel A."/>
            <person name="Grigoriev I.V."/>
        </authorList>
    </citation>
    <scope>NUCLEOTIDE SEQUENCE [LARGE SCALE GENOMIC DNA]</scope>
    <source>
        <strain evidence="5 6">NRRL 1336</strain>
    </source>
</reference>
<gene>
    <name evidence="5" type="ORF">BCR42DRAFT_409639</name>
</gene>
<organism evidence="5 6">
    <name type="scientific">Absidia repens</name>
    <dbReference type="NCBI Taxonomy" id="90262"/>
    <lineage>
        <taxon>Eukaryota</taxon>
        <taxon>Fungi</taxon>
        <taxon>Fungi incertae sedis</taxon>
        <taxon>Mucoromycota</taxon>
        <taxon>Mucoromycotina</taxon>
        <taxon>Mucoromycetes</taxon>
        <taxon>Mucorales</taxon>
        <taxon>Cunninghamellaceae</taxon>
        <taxon>Absidia</taxon>
    </lineage>
</organism>
<dbReference type="GO" id="GO:0001228">
    <property type="term" value="F:DNA-binding transcription activator activity, RNA polymerase II-specific"/>
    <property type="evidence" value="ECO:0007669"/>
    <property type="project" value="TreeGrafter"/>
</dbReference>
<evidence type="ECO:0000256" key="3">
    <source>
        <dbReference type="PROSITE-ProRule" id="PRU00267"/>
    </source>
</evidence>
<dbReference type="InterPro" id="IPR050140">
    <property type="entry name" value="SRY-related_HMG-box_TF-like"/>
</dbReference>
<sequence length="141" mass="16363">MTFWALPTSANNEQQHEFVTKNAHIKRPRNAWIHFRCYFGQSLKAKDPTIRAEEISKRASEYWSRLTSKQKKPWHVMAEQEKLAHQEAFPDYRYRPKRALPKSVVLSYPTATSTSTTTTTSQSSSSALACDLDHCNKKFRL</sequence>
<dbReference type="InterPro" id="IPR036910">
    <property type="entry name" value="HMG_box_dom_sf"/>
</dbReference>